<comment type="caution">
    <text evidence="10">The sequence shown here is derived from an EMBL/GenBank/DDBJ whole genome shotgun (WGS) entry which is preliminary data.</text>
</comment>
<evidence type="ECO:0000256" key="3">
    <source>
        <dbReference type="ARBA" id="ARBA00022475"/>
    </source>
</evidence>
<comment type="subcellular location">
    <subcellularLocation>
        <location evidence="1">Cell membrane</location>
        <topology evidence="1">Multi-pass membrane protein</topology>
    </subcellularLocation>
</comment>
<dbReference type="InterPro" id="IPR010627">
    <property type="entry name" value="Prepilin_pept_A24_N"/>
</dbReference>
<dbReference type="EMBL" id="JAFBEC010000002">
    <property type="protein sequence ID" value="MBM7631672.1"/>
    <property type="molecule type" value="Genomic_DNA"/>
</dbReference>
<evidence type="ECO:0000256" key="1">
    <source>
        <dbReference type="ARBA" id="ARBA00004651"/>
    </source>
</evidence>
<dbReference type="Proteomes" id="UP000741863">
    <property type="component" value="Unassembled WGS sequence"/>
</dbReference>
<gene>
    <name evidence="10" type="ORF">JOD17_000764</name>
</gene>
<comment type="similarity">
    <text evidence="2">Belongs to the peptidase A24 family.</text>
</comment>
<feature type="transmembrane region" description="Helical" evidence="7">
    <location>
        <begin position="217"/>
        <end position="237"/>
    </location>
</feature>
<protein>
    <submittedName>
        <fullName evidence="10">Leader peptidase (Prepilin peptidase)/N-methyltransferase</fullName>
        <ecNumber evidence="10">2.1.1.-</ecNumber>
        <ecNumber evidence="10">3.4.23.43</ecNumber>
    </submittedName>
</protein>
<dbReference type="InterPro" id="IPR050882">
    <property type="entry name" value="Prepilin_peptidase/N-MTase"/>
</dbReference>
<dbReference type="GO" id="GO:0032259">
    <property type="term" value="P:methylation"/>
    <property type="evidence" value="ECO:0007669"/>
    <property type="project" value="UniProtKB-KW"/>
</dbReference>
<evidence type="ECO:0000259" key="9">
    <source>
        <dbReference type="Pfam" id="PF06750"/>
    </source>
</evidence>
<evidence type="ECO:0000256" key="4">
    <source>
        <dbReference type="ARBA" id="ARBA00022692"/>
    </source>
</evidence>
<sequence>MVVVFVLFVVGLVFGSFFTVVATRVPNDESIITPRSHCRHCLHTLRWNELIPLVSYVWQRGKCTQCKAIISIRYPLIECTTAILFVLAFVLQQSLPHFMFLLLLFSLCILVTVTDLYKMMIPNQILLLFFCYFLLHRSLLDPFPFFGDPFILAFLVFVGLWVIMVLSNGGIGGGDVKLFTVLAIALGSTHFLFMFMLATLFGSIYGVLVIKKRKTPFPFAPWIALATLLTVSIQGLFLGY</sequence>
<keyword evidence="5 7" id="KW-1133">Transmembrane helix</keyword>
<keyword evidence="3" id="KW-1003">Cell membrane</keyword>
<dbReference type="Pfam" id="PF06750">
    <property type="entry name" value="A24_N_bact"/>
    <property type="match status" value="1"/>
</dbReference>
<dbReference type="EC" id="2.1.1.-" evidence="10"/>
<dbReference type="PANTHER" id="PTHR30487">
    <property type="entry name" value="TYPE 4 PREPILIN-LIKE PROTEINS LEADER PEPTIDE-PROCESSING ENZYME"/>
    <property type="match status" value="1"/>
</dbReference>
<keyword evidence="10" id="KW-0378">Hydrolase</keyword>
<dbReference type="InterPro" id="IPR000045">
    <property type="entry name" value="Prepilin_IV_endopep_pep"/>
</dbReference>
<evidence type="ECO:0000256" key="5">
    <source>
        <dbReference type="ARBA" id="ARBA00022989"/>
    </source>
</evidence>
<name>A0ABS2P8C9_9BACL</name>
<feature type="transmembrane region" description="Helical" evidence="7">
    <location>
        <begin position="72"/>
        <end position="91"/>
    </location>
</feature>
<keyword evidence="4 7" id="KW-0812">Transmembrane</keyword>
<proteinExistence type="inferred from homology"/>
<feature type="transmembrane region" description="Helical" evidence="7">
    <location>
        <begin position="123"/>
        <end position="140"/>
    </location>
</feature>
<feature type="transmembrane region" description="Helical" evidence="7">
    <location>
        <begin position="152"/>
        <end position="171"/>
    </location>
</feature>
<reference evidence="10 11" key="1">
    <citation type="submission" date="2021-01" db="EMBL/GenBank/DDBJ databases">
        <title>Genomic Encyclopedia of Type Strains, Phase IV (KMG-IV): sequencing the most valuable type-strain genomes for metagenomic binning, comparative biology and taxonomic classification.</title>
        <authorList>
            <person name="Goeker M."/>
        </authorList>
    </citation>
    <scope>NUCLEOTIDE SEQUENCE [LARGE SCALE GENOMIC DNA]</scope>
    <source>
        <strain evidence="10 11">DSM 25540</strain>
    </source>
</reference>
<evidence type="ECO:0000256" key="7">
    <source>
        <dbReference type="SAM" id="Phobius"/>
    </source>
</evidence>
<feature type="transmembrane region" description="Helical" evidence="7">
    <location>
        <begin position="98"/>
        <end position="117"/>
    </location>
</feature>
<organism evidence="10 11">
    <name type="scientific">Geomicrobium sediminis</name>
    <dbReference type="NCBI Taxonomy" id="1347788"/>
    <lineage>
        <taxon>Bacteria</taxon>
        <taxon>Bacillati</taxon>
        <taxon>Bacillota</taxon>
        <taxon>Bacilli</taxon>
        <taxon>Bacillales</taxon>
        <taxon>Geomicrobium</taxon>
    </lineage>
</organism>
<keyword evidence="11" id="KW-1185">Reference proteome</keyword>
<evidence type="ECO:0000259" key="8">
    <source>
        <dbReference type="Pfam" id="PF01478"/>
    </source>
</evidence>
<dbReference type="GO" id="GO:0004190">
    <property type="term" value="F:aspartic-type endopeptidase activity"/>
    <property type="evidence" value="ECO:0007669"/>
    <property type="project" value="UniProtKB-EC"/>
</dbReference>
<evidence type="ECO:0000256" key="6">
    <source>
        <dbReference type="ARBA" id="ARBA00023136"/>
    </source>
</evidence>
<dbReference type="Pfam" id="PF01478">
    <property type="entry name" value="Peptidase_A24"/>
    <property type="match status" value="1"/>
</dbReference>
<feature type="domain" description="Prepilin peptidase A24 N-terminal" evidence="9">
    <location>
        <begin position="9"/>
        <end position="90"/>
    </location>
</feature>
<dbReference type="EC" id="3.4.23.43" evidence="10"/>
<accession>A0ABS2P8C9</accession>
<feature type="domain" description="Prepilin type IV endopeptidase peptidase" evidence="8">
    <location>
        <begin position="102"/>
        <end position="207"/>
    </location>
</feature>
<evidence type="ECO:0000256" key="2">
    <source>
        <dbReference type="ARBA" id="ARBA00005801"/>
    </source>
</evidence>
<dbReference type="PANTHER" id="PTHR30487:SF0">
    <property type="entry name" value="PREPILIN LEADER PEPTIDASE_N-METHYLTRANSFERASE-RELATED"/>
    <property type="match status" value="1"/>
</dbReference>
<dbReference type="RefSeq" id="WP_204695766.1">
    <property type="nucleotide sequence ID" value="NZ_JAFBEC010000002.1"/>
</dbReference>
<keyword evidence="10" id="KW-0808">Transferase</keyword>
<dbReference type="Gene3D" id="1.20.120.1220">
    <property type="match status" value="1"/>
</dbReference>
<keyword evidence="6 7" id="KW-0472">Membrane</keyword>
<evidence type="ECO:0000313" key="11">
    <source>
        <dbReference type="Proteomes" id="UP000741863"/>
    </source>
</evidence>
<keyword evidence="10" id="KW-0489">Methyltransferase</keyword>
<dbReference type="GO" id="GO:0008168">
    <property type="term" value="F:methyltransferase activity"/>
    <property type="evidence" value="ECO:0007669"/>
    <property type="project" value="UniProtKB-KW"/>
</dbReference>
<evidence type="ECO:0000313" key="10">
    <source>
        <dbReference type="EMBL" id="MBM7631672.1"/>
    </source>
</evidence>